<evidence type="ECO:0000313" key="4">
    <source>
        <dbReference type="Proteomes" id="UP000298030"/>
    </source>
</evidence>
<reference evidence="3 4" key="1">
    <citation type="journal article" date="2019" name="Nat. Ecol. Evol.">
        <title>Megaphylogeny resolves global patterns of mushroom evolution.</title>
        <authorList>
            <person name="Varga T."/>
            <person name="Krizsan K."/>
            <person name="Foldi C."/>
            <person name="Dima B."/>
            <person name="Sanchez-Garcia M."/>
            <person name="Sanchez-Ramirez S."/>
            <person name="Szollosi G.J."/>
            <person name="Szarkandi J.G."/>
            <person name="Papp V."/>
            <person name="Albert L."/>
            <person name="Andreopoulos W."/>
            <person name="Angelini C."/>
            <person name="Antonin V."/>
            <person name="Barry K.W."/>
            <person name="Bougher N.L."/>
            <person name="Buchanan P."/>
            <person name="Buyck B."/>
            <person name="Bense V."/>
            <person name="Catcheside P."/>
            <person name="Chovatia M."/>
            <person name="Cooper J."/>
            <person name="Damon W."/>
            <person name="Desjardin D."/>
            <person name="Finy P."/>
            <person name="Geml J."/>
            <person name="Haridas S."/>
            <person name="Hughes K."/>
            <person name="Justo A."/>
            <person name="Karasinski D."/>
            <person name="Kautmanova I."/>
            <person name="Kiss B."/>
            <person name="Kocsube S."/>
            <person name="Kotiranta H."/>
            <person name="LaButti K.M."/>
            <person name="Lechner B.E."/>
            <person name="Liimatainen K."/>
            <person name="Lipzen A."/>
            <person name="Lukacs Z."/>
            <person name="Mihaltcheva S."/>
            <person name="Morgado L.N."/>
            <person name="Niskanen T."/>
            <person name="Noordeloos M.E."/>
            <person name="Ohm R.A."/>
            <person name="Ortiz-Santana B."/>
            <person name="Ovrebo C."/>
            <person name="Racz N."/>
            <person name="Riley R."/>
            <person name="Savchenko A."/>
            <person name="Shiryaev A."/>
            <person name="Soop K."/>
            <person name="Spirin V."/>
            <person name="Szebenyi C."/>
            <person name="Tomsovsky M."/>
            <person name="Tulloss R.E."/>
            <person name="Uehling J."/>
            <person name="Grigoriev I.V."/>
            <person name="Vagvolgyi C."/>
            <person name="Papp T."/>
            <person name="Martin F.M."/>
            <person name="Miettinen O."/>
            <person name="Hibbett D.S."/>
            <person name="Nagy L.G."/>
        </authorList>
    </citation>
    <scope>NUCLEOTIDE SEQUENCE [LARGE SCALE GENOMIC DNA]</scope>
    <source>
        <strain evidence="3 4">FP101781</strain>
    </source>
</reference>
<feature type="region of interest" description="Disordered" evidence="1">
    <location>
        <begin position="73"/>
        <end position="103"/>
    </location>
</feature>
<evidence type="ECO:0000256" key="2">
    <source>
        <dbReference type="SAM" id="SignalP"/>
    </source>
</evidence>
<feature type="chain" id="PRO_5021431911" evidence="2">
    <location>
        <begin position="19"/>
        <end position="243"/>
    </location>
</feature>
<feature type="region of interest" description="Disordered" evidence="1">
    <location>
        <begin position="203"/>
        <end position="243"/>
    </location>
</feature>
<feature type="signal peptide" evidence="2">
    <location>
        <begin position="1"/>
        <end position="18"/>
    </location>
</feature>
<organism evidence="3 4">
    <name type="scientific">Coprinellus micaceus</name>
    <name type="common">Glistening ink-cap mushroom</name>
    <name type="synonym">Coprinus micaceus</name>
    <dbReference type="NCBI Taxonomy" id="71717"/>
    <lineage>
        <taxon>Eukaryota</taxon>
        <taxon>Fungi</taxon>
        <taxon>Dikarya</taxon>
        <taxon>Basidiomycota</taxon>
        <taxon>Agaricomycotina</taxon>
        <taxon>Agaricomycetes</taxon>
        <taxon>Agaricomycetidae</taxon>
        <taxon>Agaricales</taxon>
        <taxon>Agaricineae</taxon>
        <taxon>Psathyrellaceae</taxon>
        <taxon>Coprinellus</taxon>
    </lineage>
</organism>
<name>A0A4Y7SAW2_COPMI</name>
<keyword evidence="2" id="KW-0732">Signal</keyword>
<gene>
    <name evidence="3" type="ORF">FA13DRAFT_1781208</name>
</gene>
<dbReference type="AlphaFoldDB" id="A0A4Y7SAW2"/>
<accession>A0A4Y7SAW2</accession>
<feature type="compositionally biased region" description="Pro residues" evidence="1">
    <location>
        <begin position="234"/>
        <end position="243"/>
    </location>
</feature>
<feature type="compositionally biased region" description="Low complexity" evidence="1">
    <location>
        <begin position="19"/>
        <end position="35"/>
    </location>
</feature>
<comment type="caution">
    <text evidence="3">The sequence shown here is derived from an EMBL/GenBank/DDBJ whole genome shotgun (WGS) entry which is preliminary data.</text>
</comment>
<proteinExistence type="predicted"/>
<protein>
    <submittedName>
        <fullName evidence="3">Uncharacterized protein</fullName>
    </submittedName>
</protein>
<dbReference type="EMBL" id="QPFP01000238">
    <property type="protein sequence ID" value="TEB18661.1"/>
    <property type="molecule type" value="Genomic_DNA"/>
</dbReference>
<keyword evidence="4" id="KW-1185">Reference proteome</keyword>
<dbReference type="Proteomes" id="UP000298030">
    <property type="component" value="Unassembled WGS sequence"/>
</dbReference>
<sequence length="243" mass="26203">MTLGLTFIVSIHSPLVLPQAPSSSASAGLSAVGGQPVQGKPRENYLMVPPSSAAASRVTRREIQETLHATRNPLQNVTGWPPRPSPRPSKTHPTIPPTTSGHRLQHHTLFPQQFVGARRLATTMMRKTYVPPFVLLSGLKIGGGCTEEGEEVIDGGGREKRIDASPLTGDFPIRRFAIKLDRGSSNRARAVRGELPDLDVGTSSRRARIDLPRNRSSTTPKVPRGDATSSLKVPRPPLAPSML</sequence>
<evidence type="ECO:0000313" key="3">
    <source>
        <dbReference type="EMBL" id="TEB18661.1"/>
    </source>
</evidence>
<feature type="region of interest" description="Disordered" evidence="1">
    <location>
        <begin position="19"/>
        <end position="42"/>
    </location>
</feature>
<evidence type="ECO:0000256" key="1">
    <source>
        <dbReference type="SAM" id="MobiDB-lite"/>
    </source>
</evidence>